<evidence type="ECO:0000256" key="5">
    <source>
        <dbReference type="ARBA" id="ARBA00022598"/>
    </source>
</evidence>
<dbReference type="PROSITE" id="PS50896">
    <property type="entry name" value="LISH"/>
    <property type="match status" value="1"/>
</dbReference>
<dbReference type="GO" id="GO:0016740">
    <property type="term" value="F:transferase activity"/>
    <property type="evidence" value="ECO:0007669"/>
    <property type="project" value="UniProtKB-KW"/>
</dbReference>
<dbReference type="HAMAP" id="MF_00120">
    <property type="entry name" value="GatA"/>
    <property type="match status" value="1"/>
</dbReference>
<keyword evidence="8 10" id="KW-0648">Protein biosynthesis</keyword>
<dbReference type="GO" id="GO:0030956">
    <property type="term" value="C:glutamyl-tRNA(Gln) amidotransferase complex"/>
    <property type="evidence" value="ECO:0007669"/>
    <property type="project" value="InterPro"/>
</dbReference>
<evidence type="ECO:0000256" key="7">
    <source>
        <dbReference type="ARBA" id="ARBA00022840"/>
    </source>
</evidence>
<comment type="similarity">
    <text evidence="1 10">Belongs to the amidase family. GatA subfamily.</text>
</comment>
<comment type="catalytic activity">
    <reaction evidence="9 10">
        <text>L-glutamyl-tRNA(Gln) + L-glutamine + ATP + H2O = L-glutaminyl-tRNA(Gln) + L-glutamate + ADP + phosphate + H(+)</text>
        <dbReference type="Rhea" id="RHEA:17521"/>
        <dbReference type="Rhea" id="RHEA-COMP:9681"/>
        <dbReference type="Rhea" id="RHEA-COMP:9684"/>
        <dbReference type="ChEBI" id="CHEBI:15377"/>
        <dbReference type="ChEBI" id="CHEBI:15378"/>
        <dbReference type="ChEBI" id="CHEBI:29985"/>
        <dbReference type="ChEBI" id="CHEBI:30616"/>
        <dbReference type="ChEBI" id="CHEBI:43474"/>
        <dbReference type="ChEBI" id="CHEBI:58359"/>
        <dbReference type="ChEBI" id="CHEBI:78520"/>
        <dbReference type="ChEBI" id="CHEBI:78521"/>
        <dbReference type="ChEBI" id="CHEBI:456216"/>
        <dbReference type="EC" id="6.3.5.7"/>
    </reaction>
</comment>
<evidence type="ECO:0000256" key="10">
    <source>
        <dbReference type="HAMAP-Rule" id="MF_00120"/>
    </source>
</evidence>
<evidence type="ECO:0000256" key="6">
    <source>
        <dbReference type="ARBA" id="ARBA00022741"/>
    </source>
</evidence>
<dbReference type="InterPro" id="IPR000120">
    <property type="entry name" value="Amidase"/>
</dbReference>
<name>H1RZA6_9BURK</name>
<evidence type="ECO:0000313" key="14">
    <source>
        <dbReference type="Proteomes" id="UP000005808"/>
    </source>
</evidence>
<keyword evidence="5 10" id="KW-0436">Ligase</keyword>
<evidence type="ECO:0000256" key="4">
    <source>
        <dbReference type="ARBA" id="ARBA00014428"/>
    </source>
</evidence>
<comment type="subunit">
    <text evidence="2 10">Heterotrimer of A, B and C subunits.</text>
</comment>
<dbReference type="PANTHER" id="PTHR11895:SF151">
    <property type="entry name" value="GLUTAMYL-TRNA(GLN) AMIDOTRANSFERASE SUBUNIT A"/>
    <property type="match status" value="1"/>
</dbReference>
<dbReference type="Proteomes" id="UP000005808">
    <property type="component" value="Unassembled WGS sequence"/>
</dbReference>
<dbReference type="AlphaFoldDB" id="H1RZA6"/>
<dbReference type="RefSeq" id="WP_006156464.1">
    <property type="nucleotide sequence ID" value="NZ_AHJE01000008.1"/>
</dbReference>
<protein>
    <recommendedName>
        <fullName evidence="4 10">Glutamyl-tRNA(Gln) amidotransferase subunit A</fullName>
        <shortName evidence="10">Glu-ADT subunit A</shortName>
        <ecNumber evidence="3 10">6.3.5.7</ecNumber>
    </recommendedName>
</protein>
<evidence type="ECO:0000256" key="8">
    <source>
        <dbReference type="ARBA" id="ARBA00022917"/>
    </source>
</evidence>
<comment type="function">
    <text evidence="10">Allows the formation of correctly charged Gln-tRNA(Gln) through the transamidation of misacylated Glu-tRNA(Gln) in organisms which lack glutaminyl-tRNA synthetase. The reaction takes place in the presence of glutamine and ATP through an activated gamma-phospho-Glu-tRNA(Gln).</text>
</comment>
<dbReference type="GO" id="GO:0050567">
    <property type="term" value="F:glutaminyl-tRNA synthase (glutamine-hydrolyzing) activity"/>
    <property type="evidence" value="ECO:0007669"/>
    <property type="project" value="UniProtKB-UniRule"/>
</dbReference>
<dbReference type="SUPFAM" id="SSF75304">
    <property type="entry name" value="Amidase signature (AS) enzymes"/>
    <property type="match status" value="1"/>
</dbReference>
<dbReference type="InterPro" id="IPR020556">
    <property type="entry name" value="Amidase_CS"/>
</dbReference>
<feature type="active site" description="Acyl-ester intermediate" evidence="10">
    <location>
        <position position="179"/>
    </location>
</feature>
<keyword evidence="13" id="KW-0808">Transferase</keyword>
<dbReference type="Gene3D" id="3.90.1300.10">
    <property type="entry name" value="Amidase signature (AS) domain"/>
    <property type="match status" value="1"/>
</dbReference>
<sequence length="604" mass="64516">MSFSATSVTSLRELSDALAARSVSAEELARDYLARIEQAGALNAFVDVNPELTLAQARAADERRARGEAGPLTGVPIAHKDVFVTRGWRATAGSRMLANYESPFDAAVVERLAAAGMVTLGKTNMDEFAMGSSNENSHFGPVRNPWDASRVPGGSSGGSAAAVAAGLAPAATGTDTGGSIRQPASFSGITGIKPTYGRVSRYGMIAFASSLDQGGPMAHTAEDCAMLLGGMAGFDERDSTSVAPALGGIDEDYTRLLGQARVGASASKPLSGLRIGLPKEYFGKGLAADVEQAVRAALTEYEKLGATLVEVSLPKTELSIPVYYVIAPAEASSNLSRFDGVRFGHRAAEYRDLMDMYKKSRAEGFGPEVKRRIMVGAYVLSHGYYDAYYLQAQKIRRIIADDFQRAFGQCDVIMGPVAPTVAWKLGEKSADPVQMYLADIFTLSTSLAGLPGMSVPCGLGEGGMPVGLQLIGNYFGEAELLQTAHAFQQATDWHLRRPRRHDRRALAVAHRARHRAGRGIGGLHSAASLWRPACADCQPRHRSRRRLPPHRGRWLPRGCASARDGQHRAAAVVEAVGGQARLVQLQPGRIPPDPEEAAYRAARQ</sequence>
<accession>H1RZA6</accession>
<evidence type="ECO:0000256" key="11">
    <source>
        <dbReference type="SAM" id="MobiDB-lite"/>
    </source>
</evidence>
<reference evidence="13 14" key="1">
    <citation type="journal article" date="2012" name="J. Bacteriol.">
        <title>De Novo Genome Project of Cupriavidus basilensis OR16.</title>
        <authorList>
            <person name="Cserhati M."/>
            <person name="Kriszt B."/>
            <person name="Szoboszlay S."/>
            <person name="Toth A."/>
            <person name="Szabo I."/>
            <person name="Tancsics A."/>
            <person name="Nagy I."/>
            <person name="Horvath B."/>
            <person name="Nagy I."/>
            <person name="Kukolya J."/>
        </authorList>
    </citation>
    <scope>NUCLEOTIDE SEQUENCE [LARGE SCALE GENOMIC DNA]</scope>
    <source>
        <strain evidence="13 14">OR16</strain>
    </source>
</reference>
<feature type="region of interest" description="Disordered" evidence="11">
    <location>
        <begin position="541"/>
        <end position="561"/>
    </location>
</feature>
<feature type="compositionally biased region" description="Basic residues" evidence="11">
    <location>
        <begin position="541"/>
        <end position="554"/>
    </location>
</feature>
<proteinExistence type="inferred from homology"/>
<evidence type="ECO:0000256" key="9">
    <source>
        <dbReference type="ARBA" id="ARBA00047407"/>
    </source>
</evidence>
<evidence type="ECO:0000256" key="1">
    <source>
        <dbReference type="ARBA" id="ARBA00008069"/>
    </source>
</evidence>
<comment type="caution">
    <text evidence="13">The sequence shown here is derived from an EMBL/GenBank/DDBJ whole genome shotgun (WGS) entry which is preliminary data.</text>
</comment>
<dbReference type="InterPro" id="IPR006594">
    <property type="entry name" value="LisH"/>
</dbReference>
<evidence type="ECO:0000256" key="3">
    <source>
        <dbReference type="ARBA" id="ARBA00012739"/>
    </source>
</evidence>
<feature type="active site" description="Charge relay system" evidence="10">
    <location>
        <position position="155"/>
    </location>
</feature>
<evidence type="ECO:0000259" key="12">
    <source>
        <dbReference type="Pfam" id="PF01425"/>
    </source>
</evidence>
<evidence type="ECO:0000313" key="13">
    <source>
        <dbReference type="EMBL" id="EHP44381.1"/>
    </source>
</evidence>
<feature type="domain" description="Amidase" evidence="12">
    <location>
        <begin position="27"/>
        <end position="481"/>
    </location>
</feature>
<dbReference type="EC" id="6.3.5.7" evidence="3 10"/>
<gene>
    <name evidence="10 13" type="primary">gatA</name>
    <name evidence="13" type="ORF">OR16_03187</name>
</gene>
<dbReference type="InterPro" id="IPR036928">
    <property type="entry name" value="AS_sf"/>
</dbReference>
<keyword evidence="6 10" id="KW-0547">Nucleotide-binding</keyword>
<dbReference type="InterPro" id="IPR023631">
    <property type="entry name" value="Amidase_dom"/>
</dbReference>
<dbReference type="PANTHER" id="PTHR11895">
    <property type="entry name" value="TRANSAMIDASE"/>
    <property type="match status" value="1"/>
</dbReference>
<dbReference type="InterPro" id="IPR004412">
    <property type="entry name" value="GatA"/>
</dbReference>
<keyword evidence="7 10" id="KW-0067">ATP-binding</keyword>
<dbReference type="GO" id="GO:0006412">
    <property type="term" value="P:translation"/>
    <property type="evidence" value="ECO:0007669"/>
    <property type="project" value="UniProtKB-UniRule"/>
</dbReference>
<organism evidence="13 14">
    <name type="scientific">Cupriavidus basilensis OR16</name>
    <dbReference type="NCBI Taxonomy" id="1127483"/>
    <lineage>
        <taxon>Bacteria</taxon>
        <taxon>Pseudomonadati</taxon>
        <taxon>Pseudomonadota</taxon>
        <taxon>Betaproteobacteria</taxon>
        <taxon>Burkholderiales</taxon>
        <taxon>Burkholderiaceae</taxon>
        <taxon>Cupriavidus</taxon>
    </lineage>
</organism>
<dbReference type="GO" id="GO:0005524">
    <property type="term" value="F:ATP binding"/>
    <property type="evidence" value="ECO:0007669"/>
    <property type="project" value="UniProtKB-KW"/>
</dbReference>
<dbReference type="NCBIfam" id="TIGR00132">
    <property type="entry name" value="gatA"/>
    <property type="match status" value="1"/>
</dbReference>
<dbReference type="Pfam" id="PF01425">
    <property type="entry name" value="Amidase"/>
    <property type="match status" value="1"/>
</dbReference>
<dbReference type="EMBL" id="AHJE01000008">
    <property type="protein sequence ID" value="EHP44381.1"/>
    <property type="molecule type" value="Genomic_DNA"/>
</dbReference>
<dbReference type="PROSITE" id="PS00571">
    <property type="entry name" value="AMIDASES"/>
    <property type="match status" value="1"/>
</dbReference>
<feature type="active site" description="Charge relay system" evidence="10">
    <location>
        <position position="80"/>
    </location>
</feature>
<dbReference type="PATRIC" id="fig|1127483.3.peg.646"/>
<evidence type="ECO:0000256" key="2">
    <source>
        <dbReference type="ARBA" id="ARBA00011123"/>
    </source>
</evidence>